<accession>A0A8J5JVE5</accession>
<feature type="non-terminal residue" evidence="1">
    <location>
        <position position="1"/>
    </location>
</feature>
<sequence>GGTAQWLIREVVAGCRYHNKVYGVGQLVAVLPQLCINLYCRVKNPTTQEPLATSLEVGRPGEPDAGEALRRGLLQLPTIVPYIVDEGCGCCMKDGLMYENGYDDIHLDEGCTHYTCINSTWVKGDRCASSNTTECIEEEEGKKYRAGEVMRMGREEHNGNKYCIRKVCQGDKTKEKTLGC</sequence>
<gene>
    <name evidence="1" type="ORF">Hamer_G017358</name>
</gene>
<evidence type="ECO:0000313" key="2">
    <source>
        <dbReference type="Proteomes" id="UP000747542"/>
    </source>
</evidence>
<dbReference type="Proteomes" id="UP000747542">
    <property type="component" value="Unassembled WGS sequence"/>
</dbReference>
<evidence type="ECO:0000313" key="1">
    <source>
        <dbReference type="EMBL" id="KAG7159924.1"/>
    </source>
</evidence>
<dbReference type="EMBL" id="JAHLQT010031743">
    <property type="protein sequence ID" value="KAG7159924.1"/>
    <property type="molecule type" value="Genomic_DNA"/>
</dbReference>
<proteinExistence type="predicted"/>
<comment type="caution">
    <text evidence="1">The sequence shown here is derived from an EMBL/GenBank/DDBJ whole genome shotgun (WGS) entry which is preliminary data.</text>
</comment>
<reference evidence="1" key="1">
    <citation type="journal article" date="2021" name="Sci. Adv.">
        <title>The American lobster genome reveals insights on longevity, neural, and immune adaptations.</title>
        <authorList>
            <person name="Polinski J.M."/>
            <person name="Zimin A.V."/>
            <person name="Clark K.F."/>
            <person name="Kohn A.B."/>
            <person name="Sadowski N."/>
            <person name="Timp W."/>
            <person name="Ptitsyn A."/>
            <person name="Khanna P."/>
            <person name="Romanova D.Y."/>
            <person name="Williams P."/>
            <person name="Greenwood S.J."/>
            <person name="Moroz L.L."/>
            <person name="Walt D.R."/>
            <person name="Bodnar A.G."/>
        </authorList>
    </citation>
    <scope>NUCLEOTIDE SEQUENCE</scope>
    <source>
        <strain evidence="1">GMGI-L3</strain>
    </source>
</reference>
<keyword evidence="2" id="KW-1185">Reference proteome</keyword>
<feature type="non-terminal residue" evidence="1">
    <location>
        <position position="180"/>
    </location>
</feature>
<dbReference type="AlphaFoldDB" id="A0A8J5JVE5"/>
<organism evidence="1 2">
    <name type="scientific">Homarus americanus</name>
    <name type="common">American lobster</name>
    <dbReference type="NCBI Taxonomy" id="6706"/>
    <lineage>
        <taxon>Eukaryota</taxon>
        <taxon>Metazoa</taxon>
        <taxon>Ecdysozoa</taxon>
        <taxon>Arthropoda</taxon>
        <taxon>Crustacea</taxon>
        <taxon>Multicrustacea</taxon>
        <taxon>Malacostraca</taxon>
        <taxon>Eumalacostraca</taxon>
        <taxon>Eucarida</taxon>
        <taxon>Decapoda</taxon>
        <taxon>Pleocyemata</taxon>
        <taxon>Astacidea</taxon>
        <taxon>Nephropoidea</taxon>
        <taxon>Nephropidae</taxon>
        <taxon>Homarus</taxon>
    </lineage>
</organism>
<name>A0A8J5JVE5_HOMAM</name>
<protein>
    <submittedName>
        <fullName evidence="1">Uncharacterized protein</fullName>
    </submittedName>
</protein>